<evidence type="ECO:0000313" key="3">
    <source>
        <dbReference type="EMBL" id="KWZ77556.1"/>
    </source>
</evidence>
<dbReference type="GO" id="GO:0030170">
    <property type="term" value="F:pyridoxal phosphate binding"/>
    <property type="evidence" value="ECO:0007669"/>
    <property type="project" value="TreeGrafter"/>
</dbReference>
<reference evidence="4" key="1">
    <citation type="submission" date="2016-01" db="EMBL/GenBank/DDBJ databases">
        <authorList>
            <person name="Mitreva M."/>
            <person name="Pepin K.H."/>
            <person name="Mihindukulasuriya K.A."/>
            <person name="Fulton R."/>
            <person name="Fronick C."/>
            <person name="O'Laughlin M."/>
            <person name="Miner T."/>
            <person name="Herter B."/>
            <person name="Rosa B.A."/>
            <person name="Cordes M."/>
            <person name="Tomlinson C."/>
            <person name="Wollam A."/>
            <person name="Palsikar V.B."/>
            <person name="Mardis E.R."/>
            <person name="Wilson R.K."/>
        </authorList>
    </citation>
    <scope>NUCLEOTIDE SEQUENCE [LARGE SCALE GENOMIC DNA]</scope>
    <source>
        <strain evidence="4">MJR8151</strain>
    </source>
</reference>
<keyword evidence="2" id="KW-0119">Carbohydrate metabolism</keyword>
<dbReference type="GO" id="GO:0008184">
    <property type="term" value="F:glycogen phosphorylase activity"/>
    <property type="evidence" value="ECO:0007669"/>
    <property type="project" value="InterPro"/>
</dbReference>
<comment type="caution">
    <text evidence="3">The sequence shown here is derived from an EMBL/GenBank/DDBJ whole genome shotgun (WGS) entry which is preliminary data.</text>
</comment>
<gene>
    <name evidence="3" type="ORF">HMPREF3200_01376</name>
</gene>
<proteinExistence type="inferred from homology"/>
<dbReference type="SUPFAM" id="SSF53756">
    <property type="entry name" value="UDP-Glycosyltransferase/glycogen phosphorylase"/>
    <property type="match status" value="1"/>
</dbReference>
<comment type="catalytic activity">
    <reaction evidence="2">
        <text>[(1-&gt;4)-alpha-D-glucosyl](n) + phosphate = [(1-&gt;4)-alpha-D-glucosyl](n-1) + alpha-D-glucose 1-phosphate</text>
        <dbReference type="Rhea" id="RHEA:41732"/>
        <dbReference type="Rhea" id="RHEA-COMP:9584"/>
        <dbReference type="Rhea" id="RHEA-COMP:9586"/>
        <dbReference type="ChEBI" id="CHEBI:15444"/>
        <dbReference type="ChEBI" id="CHEBI:43474"/>
        <dbReference type="ChEBI" id="CHEBI:58601"/>
        <dbReference type="EC" id="2.4.1.1"/>
    </reaction>
</comment>
<dbReference type="Proteomes" id="UP000070383">
    <property type="component" value="Unassembled WGS sequence"/>
</dbReference>
<dbReference type="PATRIC" id="fig|33036.3.peg.1364"/>
<comment type="cofactor">
    <cofactor evidence="2">
        <name>pyridoxal 5'-phosphate</name>
        <dbReference type="ChEBI" id="CHEBI:597326"/>
    </cofactor>
</comment>
<dbReference type="RefSeq" id="WP_060929609.1">
    <property type="nucleotide sequence ID" value="NZ_KQ955281.1"/>
</dbReference>
<evidence type="ECO:0000313" key="4">
    <source>
        <dbReference type="Proteomes" id="UP000070383"/>
    </source>
</evidence>
<dbReference type="EMBL" id="LRPM01000048">
    <property type="protein sequence ID" value="KWZ77556.1"/>
    <property type="molecule type" value="Genomic_DNA"/>
</dbReference>
<comment type="similarity">
    <text evidence="1 2">Belongs to the glycogen phosphorylase family.</text>
</comment>
<accession>A0A133KDC1</accession>
<dbReference type="PANTHER" id="PTHR11468">
    <property type="entry name" value="GLYCOGEN PHOSPHORYLASE"/>
    <property type="match status" value="1"/>
</dbReference>
<dbReference type="EC" id="2.4.1.1" evidence="2"/>
<protein>
    <recommendedName>
        <fullName evidence="2">Alpha-1,4 glucan phosphorylase</fullName>
        <ecNumber evidence="2">2.4.1.1</ecNumber>
    </recommendedName>
</protein>
<name>A0A133KDC1_9FIRM</name>
<dbReference type="GO" id="GO:0005980">
    <property type="term" value="P:glycogen catabolic process"/>
    <property type="evidence" value="ECO:0007669"/>
    <property type="project" value="TreeGrafter"/>
</dbReference>
<comment type="function">
    <text evidence="2">Allosteric enzyme that catalyzes the rate-limiting step in glycogen catabolism, the phosphorolytic cleavage of glycogen to produce glucose-1-phosphate, and plays a central role in maintaining cellular and organismal glucose homeostasis.</text>
</comment>
<keyword evidence="2" id="KW-0328">Glycosyltransferase</keyword>
<dbReference type="Gene3D" id="3.40.50.2000">
    <property type="entry name" value="Glycogen Phosphorylase B"/>
    <property type="match status" value="2"/>
</dbReference>
<dbReference type="OrthoDB" id="1688339at2"/>
<keyword evidence="4" id="KW-1185">Reference proteome</keyword>
<dbReference type="Pfam" id="PF00343">
    <property type="entry name" value="Phosphorylase"/>
    <property type="match status" value="2"/>
</dbReference>
<dbReference type="InterPro" id="IPR000811">
    <property type="entry name" value="Glyco_trans_35"/>
</dbReference>
<keyword evidence="2" id="KW-0808">Transferase</keyword>
<dbReference type="PIRSF" id="PIRSF000460">
    <property type="entry name" value="Pprylas_GlgP"/>
    <property type="match status" value="1"/>
</dbReference>
<organism evidence="3 4">
    <name type="scientific">Anaerococcus tetradius</name>
    <dbReference type="NCBI Taxonomy" id="33036"/>
    <lineage>
        <taxon>Bacteria</taxon>
        <taxon>Bacillati</taxon>
        <taxon>Bacillota</taxon>
        <taxon>Tissierellia</taxon>
        <taxon>Tissierellales</taxon>
        <taxon>Peptoniphilaceae</taxon>
        <taxon>Anaerococcus</taxon>
    </lineage>
</organism>
<dbReference type="GO" id="GO:0005737">
    <property type="term" value="C:cytoplasm"/>
    <property type="evidence" value="ECO:0007669"/>
    <property type="project" value="TreeGrafter"/>
</dbReference>
<dbReference type="STRING" id="33036.HMPREF3200_01376"/>
<keyword evidence="2" id="KW-0663">Pyridoxal phosphate</keyword>
<evidence type="ECO:0000256" key="1">
    <source>
        <dbReference type="ARBA" id="ARBA00006047"/>
    </source>
</evidence>
<sequence>MKLKQNRNKERKLLKRIQSFLYSFYAKNANNARINEVYDCLCRALMEDIGEIWVESKSDESEFEVYILSFEYLPGKFIERNIAKLNKEEEIREVLGEIGFSYEEVIAFEKEASLGVGDIGIGSSYLINELANRKIRSVAYALRYENGNLKQKLIDGMQVEYSDYWLAEGSNWEHKKGFSYELNIDGKKHKSIAHDVAILNDRADFVSTLRLLQSEPTKAVSYADFTRGDIFKAYDDYISTSSINQFLYIDDSSYDGKLLRLKQEYFYSASAIRDIIKRYMNRYESIDGIDERVKIFAHDIHPTIALAEFIRILNSRFHISIKEAIFIARRVFEHMAFSITGDSLETYPVDMIKRVNPEILDTIILIQDVLIKEDPSYYLIKNGYVLFKNINLALSNDYIFLSKILKEEKTAIRKLSYTNFGTDRLMYAEQNNYRLMEIFQKNGISDLSVGEILKIDKLRNKGSFIDDLEEVKYRNKLDLIKLSGEKLNPYSIFDVHLSIVHESKRQILNALAIAYKYYLIKQNTNLRVTPCTYVFAGKANVGYFMAKETIKFILALKKMIDKDKFIREKIKIIFVEDVNVFKSKIILRAGDIYNNMTLATLDNQDFHMLNSAFNMSNILTSQGGISKNISEKNSFYKLGDTYKIIIDDGLFARYDANNFYYNNDMVKYTVDNLIRESYENFPYDFKVMYDQIMMYNDSFRVFKDLSDLVDKRRQIETDYLDKDKWVNNEIDNILWANNFKLDNKIIRNGIDGRQNNRI</sequence>
<evidence type="ECO:0000256" key="2">
    <source>
        <dbReference type="RuleBase" id="RU000587"/>
    </source>
</evidence>
<dbReference type="AlphaFoldDB" id="A0A133KDC1"/>
<dbReference type="PANTHER" id="PTHR11468:SF3">
    <property type="entry name" value="GLYCOGEN PHOSPHORYLASE, LIVER FORM"/>
    <property type="match status" value="1"/>
</dbReference>